<name>A0A0W0TQ56_LEGER</name>
<gene>
    <name evidence="7" type="ORF">Lery_1543</name>
</gene>
<dbReference type="AlphaFoldDB" id="A0A0W0TQ56"/>
<evidence type="ECO:0000313" key="8">
    <source>
        <dbReference type="Proteomes" id="UP000054773"/>
    </source>
</evidence>
<dbReference type="InterPro" id="IPR003593">
    <property type="entry name" value="AAA+_ATPase"/>
</dbReference>
<dbReference type="InterPro" id="IPR027417">
    <property type="entry name" value="P-loop_NTPase"/>
</dbReference>
<dbReference type="GO" id="GO:0016887">
    <property type="term" value="F:ATP hydrolysis activity"/>
    <property type="evidence" value="ECO:0007669"/>
    <property type="project" value="InterPro"/>
</dbReference>
<dbReference type="InterPro" id="IPR050086">
    <property type="entry name" value="MetN_ABC_transporter-like"/>
</dbReference>
<dbReference type="RefSeq" id="WP_058526680.1">
    <property type="nucleotide sequence ID" value="NZ_CAAAHY010000016.1"/>
</dbReference>
<evidence type="ECO:0000256" key="4">
    <source>
        <dbReference type="ARBA" id="ARBA00022741"/>
    </source>
</evidence>
<comment type="subcellular location">
    <subcellularLocation>
        <location evidence="1">Cell inner membrane</location>
        <topology evidence="1">Peripheral membrane protein</topology>
    </subcellularLocation>
</comment>
<comment type="similarity">
    <text evidence="2">Belongs to the ABC transporter superfamily.</text>
</comment>
<organism evidence="7 8">
    <name type="scientific">Legionella erythra</name>
    <dbReference type="NCBI Taxonomy" id="448"/>
    <lineage>
        <taxon>Bacteria</taxon>
        <taxon>Pseudomonadati</taxon>
        <taxon>Pseudomonadota</taxon>
        <taxon>Gammaproteobacteria</taxon>
        <taxon>Legionellales</taxon>
        <taxon>Legionellaceae</taxon>
        <taxon>Legionella</taxon>
    </lineage>
</organism>
<keyword evidence="8" id="KW-1185">Reference proteome</keyword>
<reference evidence="7 8" key="1">
    <citation type="submission" date="2015-11" db="EMBL/GenBank/DDBJ databases">
        <title>Genomic analysis of 38 Legionella species identifies large and diverse effector repertoires.</title>
        <authorList>
            <person name="Burstein D."/>
            <person name="Amaro F."/>
            <person name="Zusman T."/>
            <person name="Lifshitz Z."/>
            <person name="Cohen O."/>
            <person name="Gilbert J.A."/>
            <person name="Pupko T."/>
            <person name="Shuman H.A."/>
            <person name="Segal G."/>
        </authorList>
    </citation>
    <scope>NUCLEOTIDE SEQUENCE [LARGE SCALE GENOMIC DNA]</scope>
    <source>
        <strain evidence="7 8">SE-32A-C8</strain>
    </source>
</reference>
<dbReference type="Gene3D" id="3.40.50.300">
    <property type="entry name" value="P-loop containing nucleotide triphosphate hydrolases"/>
    <property type="match status" value="1"/>
</dbReference>
<evidence type="ECO:0000313" key="7">
    <source>
        <dbReference type="EMBL" id="KTC97704.1"/>
    </source>
</evidence>
<feature type="domain" description="ABC transporter" evidence="6">
    <location>
        <begin position="2"/>
        <end position="217"/>
    </location>
</feature>
<keyword evidence="3" id="KW-0813">Transport</keyword>
<dbReference type="SMART" id="SM00382">
    <property type="entry name" value="AAA"/>
    <property type="match status" value="1"/>
</dbReference>
<accession>A0A0W0TQ56</accession>
<evidence type="ECO:0000256" key="2">
    <source>
        <dbReference type="ARBA" id="ARBA00005417"/>
    </source>
</evidence>
<evidence type="ECO:0000256" key="1">
    <source>
        <dbReference type="ARBA" id="ARBA00004417"/>
    </source>
</evidence>
<evidence type="ECO:0000256" key="5">
    <source>
        <dbReference type="ARBA" id="ARBA00022840"/>
    </source>
</evidence>
<dbReference type="GO" id="GO:0005886">
    <property type="term" value="C:plasma membrane"/>
    <property type="evidence" value="ECO:0007669"/>
    <property type="project" value="UniProtKB-SubCell"/>
</dbReference>
<proteinExistence type="inferred from homology"/>
<dbReference type="InterPro" id="IPR017871">
    <property type="entry name" value="ABC_transporter-like_CS"/>
</dbReference>
<keyword evidence="4" id="KW-0547">Nucleotide-binding</keyword>
<keyword evidence="5" id="KW-0067">ATP-binding</keyword>
<dbReference type="Proteomes" id="UP000054773">
    <property type="component" value="Unassembled WGS sequence"/>
</dbReference>
<protein>
    <submittedName>
        <fullName evidence="7">Amino acid (Glutamine) ABC transporter ATP binding protein</fullName>
    </submittedName>
</protein>
<dbReference type="EMBL" id="LNYA01000024">
    <property type="protein sequence ID" value="KTC97704.1"/>
    <property type="molecule type" value="Genomic_DNA"/>
</dbReference>
<evidence type="ECO:0000259" key="6">
    <source>
        <dbReference type="PROSITE" id="PS50893"/>
    </source>
</evidence>
<dbReference type="PROSITE" id="PS50893">
    <property type="entry name" value="ABC_TRANSPORTER_2"/>
    <property type="match status" value="1"/>
</dbReference>
<sequence length="217" mass="23669">MLQITKACKQFGDTVVLNQLSLSIAAHSVVGLAGPSGSGKSTLLRCIQQLETLDSGRIELGGKSGFMFQDFQLFPHMTVLDNLVYAPSLHEKDINHEERALQLLDFLGLTSKVDAFPQQLSGGQKQRVALARSLMMKPDWLLCDEPTSGLDRSSTNDVVALLNQVKDMNVSMVIASHDLPFLTGIAERLVVINQGNLIADLNTADLDDPIAALQTYY</sequence>
<dbReference type="GO" id="GO:0005524">
    <property type="term" value="F:ATP binding"/>
    <property type="evidence" value="ECO:0007669"/>
    <property type="project" value="UniProtKB-KW"/>
</dbReference>
<evidence type="ECO:0000256" key="3">
    <source>
        <dbReference type="ARBA" id="ARBA00022448"/>
    </source>
</evidence>
<dbReference type="STRING" id="448.Lery_1543"/>
<dbReference type="OrthoDB" id="9802264at2"/>
<comment type="caution">
    <text evidence="7">The sequence shown here is derived from an EMBL/GenBank/DDBJ whole genome shotgun (WGS) entry which is preliminary data.</text>
</comment>
<dbReference type="PANTHER" id="PTHR43166">
    <property type="entry name" value="AMINO ACID IMPORT ATP-BINDING PROTEIN"/>
    <property type="match status" value="1"/>
</dbReference>
<dbReference type="PROSITE" id="PS00211">
    <property type="entry name" value="ABC_TRANSPORTER_1"/>
    <property type="match status" value="1"/>
</dbReference>
<dbReference type="InterPro" id="IPR003439">
    <property type="entry name" value="ABC_transporter-like_ATP-bd"/>
</dbReference>
<dbReference type="Pfam" id="PF00005">
    <property type="entry name" value="ABC_tran"/>
    <property type="match status" value="1"/>
</dbReference>
<dbReference type="PATRIC" id="fig|448.7.peg.1611"/>
<dbReference type="PANTHER" id="PTHR43166:SF4">
    <property type="entry name" value="PHOSPHONATES IMPORT ATP-BINDING PROTEIN PHNC"/>
    <property type="match status" value="1"/>
</dbReference>
<dbReference type="SUPFAM" id="SSF52540">
    <property type="entry name" value="P-loop containing nucleoside triphosphate hydrolases"/>
    <property type="match status" value="1"/>
</dbReference>